<dbReference type="SUPFAM" id="SSF53955">
    <property type="entry name" value="Lysozyme-like"/>
    <property type="match status" value="1"/>
</dbReference>
<evidence type="ECO:0000313" key="19">
    <source>
        <dbReference type="Proteomes" id="UP000681340"/>
    </source>
</evidence>
<gene>
    <name evidence="18" type="ORF">Aau02nite_52220</name>
</gene>
<dbReference type="InterPro" id="IPR050396">
    <property type="entry name" value="Glycosyltr_51/Transpeptidase"/>
</dbReference>
<dbReference type="Gene3D" id="1.10.3810.10">
    <property type="entry name" value="Biosynthetic peptidoglycan transglycosylase-like"/>
    <property type="match status" value="1"/>
</dbReference>
<evidence type="ECO:0000256" key="4">
    <source>
        <dbReference type="ARBA" id="ARBA00022670"/>
    </source>
</evidence>
<dbReference type="GO" id="GO:0030288">
    <property type="term" value="C:outer membrane-bounded periplasmic space"/>
    <property type="evidence" value="ECO:0007669"/>
    <property type="project" value="TreeGrafter"/>
</dbReference>
<dbReference type="GO" id="GO:0009002">
    <property type="term" value="F:serine-type D-Ala-D-Ala carboxypeptidase activity"/>
    <property type="evidence" value="ECO:0007669"/>
    <property type="project" value="UniProtKB-EC"/>
</dbReference>
<proteinExistence type="inferred from homology"/>
<evidence type="ECO:0000256" key="12">
    <source>
        <dbReference type="ARBA" id="ARBA00034000"/>
    </source>
</evidence>
<keyword evidence="7" id="KW-0378">Hydrolase</keyword>
<dbReference type="Proteomes" id="UP000681340">
    <property type="component" value="Unassembled WGS sequence"/>
</dbReference>
<sequence>MRGRDHHFVTNVSSLLVCGLLAGVAVAAAAFPAVAMSGLAAKAGGEAFASLPSQLRQATAPQLTRVFAADNKTLITVFYDELRSDVPLKNISVNMQNAIVAAEDHQFYKHNGVDVKGSVRALVNNNRGGDKQGASTLTMQMVKMSLWYSATTPQEVVDATEDTTTRKVTEMKYAMQVEKEMTKQQILERYLNAAPFGNGSYGIFAASQVYFKKHPKDLTVAESALLASMVKAPSGFDPTTVKGYPKALDRRNWVIGNMRDLGYITPEAAAAAIKVKLGRTTQRTGNGCASVQTNHWGFFCDYFYRWWLSRPEFGRTVYDRERRLKSGGYRIQSSLDIKAQAATRKNVSDRISINNRDALLLAAVQPGTGRVRALAANRRYKLDVENNKMSSDPKKAAKNIRGTYPNTTNPLLSGGGDITGYQAGSVFKMFTMVAALENGYPPSYPINTTYQYRSGYRDNGQASCGGYWCPTNASKGEKGPYNMWTGFGASVNTYFVPLAESVGADKVVDVAQRFGVQFRSPQEKDMATKHAKDWGAFTLGVSASTPLEMANAYATLAADGKFCSPTPVQQITTLKGEKLDVGKPNCRQVTKPDVARMAIDAARCPVGDYAQLGSCKGRTAGSARSEVGHPIFGKTGTTDDDKTASLIIGTTSMVVAGYLVNPDYQDHPYRLSHSIVNPAVWETMHDLMKGKPKEQFKKPSGDKIPQGEQRGIPDVKCLSVAAATSKVKGAGFLVGPGSEVASDCPKGQAAGTSPEGRTIKGSYVSIQISAGKDDAKKDDKPGDD</sequence>
<evidence type="ECO:0000256" key="8">
    <source>
        <dbReference type="ARBA" id="ARBA00022960"/>
    </source>
</evidence>
<keyword evidence="15" id="KW-0732">Signal</keyword>
<evidence type="ECO:0000256" key="13">
    <source>
        <dbReference type="ARBA" id="ARBA00049902"/>
    </source>
</evidence>
<evidence type="ECO:0000256" key="2">
    <source>
        <dbReference type="ARBA" id="ARBA00007739"/>
    </source>
</evidence>
<dbReference type="GO" id="GO:0008360">
    <property type="term" value="P:regulation of cell shape"/>
    <property type="evidence" value="ECO:0007669"/>
    <property type="project" value="UniProtKB-KW"/>
</dbReference>
<dbReference type="GO" id="GO:0008955">
    <property type="term" value="F:peptidoglycan glycosyltransferase activity"/>
    <property type="evidence" value="ECO:0007669"/>
    <property type="project" value="UniProtKB-EC"/>
</dbReference>
<evidence type="ECO:0000259" key="16">
    <source>
        <dbReference type="Pfam" id="PF00905"/>
    </source>
</evidence>
<keyword evidence="6" id="KW-0808">Transferase</keyword>
<accession>A0A919VRA2</accession>
<dbReference type="RefSeq" id="WP_212991152.1">
    <property type="nucleotide sequence ID" value="NZ_BAABEA010000002.1"/>
</dbReference>
<evidence type="ECO:0000256" key="14">
    <source>
        <dbReference type="SAM" id="MobiDB-lite"/>
    </source>
</evidence>
<keyword evidence="3 18" id="KW-0121">Carboxypeptidase</keyword>
<dbReference type="GO" id="GO:0008658">
    <property type="term" value="F:penicillin binding"/>
    <property type="evidence" value="ECO:0007669"/>
    <property type="project" value="InterPro"/>
</dbReference>
<dbReference type="InterPro" id="IPR001264">
    <property type="entry name" value="Glyco_trans_51"/>
</dbReference>
<reference evidence="18" key="1">
    <citation type="submission" date="2021-03" db="EMBL/GenBank/DDBJ databases">
        <title>Whole genome shotgun sequence of Actinoplanes auranticolor NBRC 12245.</title>
        <authorList>
            <person name="Komaki H."/>
            <person name="Tamura T."/>
        </authorList>
    </citation>
    <scope>NUCLEOTIDE SEQUENCE</scope>
    <source>
        <strain evidence="18">NBRC 12245</strain>
    </source>
</reference>
<dbReference type="Pfam" id="PF00905">
    <property type="entry name" value="Transpeptidase"/>
    <property type="match status" value="1"/>
</dbReference>
<dbReference type="Gene3D" id="3.30.10.20">
    <property type="match status" value="1"/>
</dbReference>
<comment type="caution">
    <text evidence="18">The sequence shown here is derived from an EMBL/GenBank/DDBJ whole genome shotgun (WGS) entry which is preliminary data.</text>
</comment>
<keyword evidence="5" id="KW-0328">Glycosyltransferase</keyword>
<keyword evidence="19" id="KW-1185">Reference proteome</keyword>
<evidence type="ECO:0000256" key="1">
    <source>
        <dbReference type="ARBA" id="ARBA00007090"/>
    </source>
</evidence>
<dbReference type="GO" id="GO:0009252">
    <property type="term" value="P:peptidoglycan biosynthetic process"/>
    <property type="evidence" value="ECO:0007669"/>
    <property type="project" value="UniProtKB-KW"/>
</dbReference>
<dbReference type="GO" id="GO:0071555">
    <property type="term" value="P:cell wall organization"/>
    <property type="evidence" value="ECO:0007669"/>
    <property type="project" value="UniProtKB-KW"/>
</dbReference>
<evidence type="ECO:0000256" key="5">
    <source>
        <dbReference type="ARBA" id="ARBA00022676"/>
    </source>
</evidence>
<dbReference type="PANTHER" id="PTHR32282">
    <property type="entry name" value="BINDING PROTEIN TRANSPEPTIDASE, PUTATIVE-RELATED"/>
    <property type="match status" value="1"/>
</dbReference>
<dbReference type="EMBL" id="BOQL01000042">
    <property type="protein sequence ID" value="GIM72685.1"/>
    <property type="molecule type" value="Genomic_DNA"/>
</dbReference>
<evidence type="ECO:0000256" key="3">
    <source>
        <dbReference type="ARBA" id="ARBA00022645"/>
    </source>
</evidence>
<evidence type="ECO:0000259" key="17">
    <source>
        <dbReference type="Pfam" id="PF00912"/>
    </source>
</evidence>
<dbReference type="CDD" id="cd06577">
    <property type="entry name" value="PASTA_pknB"/>
    <property type="match status" value="1"/>
</dbReference>
<comment type="catalytic activity">
    <reaction evidence="12">
        <text>Preferential cleavage: (Ac)2-L-Lys-D-Ala-|-D-Ala. Also transpeptidation of peptidyl-alanyl moieties that are N-acyl substituents of D-alanine.</text>
        <dbReference type="EC" id="3.4.16.4"/>
    </reaction>
</comment>
<comment type="similarity">
    <text evidence="2">In the N-terminal section; belongs to the glycosyltransferase 51 family.</text>
</comment>
<dbReference type="PANTHER" id="PTHR32282:SF33">
    <property type="entry name" value="PEPTIDOGLYCAN GLYCOSYLTRANSFERASE"/>
    <property type="match status" value="1"/>
</dbReference>
<comment type="catalytic activity">
    <reaction evidence="13">
        <text>[GlcNAc-(1-&gt;4)-Mur2Ac(oyl-L-Ala-gamma-D-Glu-L-Lys-D-Ala-D-Ala)](n)-di-trans,octa-cis-undecaprenyl diphosphate + beta-D-GlcNAc-(1-&gt;4)-Mur2Ac(oyl-L-Ala-gamma-D-Glu-L-Lys-D-Ala-D-Ala)-di-trans,octa-cis-undecaprenyl diphosphate = [GlcNAc-(1-&gt;4)-Mur2Ac(oyl-L-Ala-gamma-D-Glu-L-Lys-D-Ala-D-Ala)](n+1)-di-trans,octa-cis-undecaprenyl diphosphate + di-trans,octa-cis-undecaprenyl diphosphate + H(+)</text>
        <dbReference type="Rhea" id="RHEA:23708"/>
        <dbReference type="Rhea" id="RHEA-COMP:9602"/>
        <dbReference type="Rhea" id="RHEA-COMP:9603"/>
        <dbReference type="ChEBI" id="CHEBI:15378"/>
        <dbReference type="ChEBI" id="CHEBI:58405"/>
        <dbReference type="ChEBI" id="CHEBI:60033"/>
        <dbReference type="ChEBI" id="CHEBI:78435"/>
        <dbReference type="EC" id="2.4.99.28"/>
    </reaction>
</comment>
<feature type="signal peptide" evidence="15">
    <location>
        <begin position="1"/>
        <end position="27"/>
    </location>
</feature>
<evidence type="ECO:0000256" key="15">
    <source>
        <dbReference type="SAM" id="SignalP"/>
    </source>
</evidence>
<evidence type="ECO:0000256" key="6">
    <source>
        <dbReference type="ARBA" id="ARBA00022679"/>
    </source>
</evidence>
<comment type="similarity">
    <text evidence="1">In the C-terminal section; belongs to the transpeptidase family.</text>
</comment>
<dbReference type="Gene3D" id="3.40.710.10">
    <property type="entry name" value="DD-peptidase/beta-lactamase superfamily"/>
    <property type="match status" value="1"/>
</dbReference>
<evidence type="ECO:0000256" key="9">
    <source>
        <dbReference type="ARBA" id="ARBA00022984"/>
    </source>
</evidence>
<protein>
    <submittedName>
        <fullName evidence="18">Carboxypeptidase</fullName>
    </submittedName>
</protein>
<feature type="domain" description="Glycosyl transferase family 51" evidence="17">
    <location>
        <begin position="74"/>
        <end position="258"/>
    </location>
</feature>
<dbReference type="SUPFAM" id="SSF56601">
    <property type="entry name" value="beta-lactamase/transpeptidase-like"/>
    <property type="match status" value="1"/>
</dbReference>
<feature type="region of interest" description="Disordered" evidence="14">
    <location>
        <begin position="737"/>
        <end position="760"/>
    </location>
</feature>
<evidence type="ECO:0000256" key="10">
    <source>
        <dbReference type="ARBA" id="ARBA00023268"/>
    </source>
</evidence>
<evidence type="ECO:0000256" key="11">
    <source>
        <dbReference type="ARBA" id="ARBA00023316"/>
    </source>
</evidence>
<dbReference type="GO" id="GO:0006508">
    <property type="term" value="P:proteolysis"/>
    <property type="evidence" value="ECO:0007669"/>
    <property type="project" value="UniProtKB-KW"/>
</dbReference>
<keyword evidence="10" id="KW-0511">Multifunctional enzyme</keyword>
<dbReference type="Pfam" id="PF00912">
    <property type="entry name" value="Transgly"/>
    <property type="match status" value="1"/>
</dbReference>
<dbReference type="InterPro" id="IPR012338">
    <property type="entry name" value="Beta-lactam/transpept-like"/>
</dbReference>
<keyword evidence="11" id="KW-0961">Cell wall biogenesis/degradation</keyword>
<dbReference type="FunFam" id="1.10.3810.10:FF:000001">
    <property type="entry name" value="Penicillin-binding protein 1A"/>
    <property type="match status" value="1"/>
</dbReference>
<dbReference type="InterPro" id="IPR023346">
    <property type="entry name" value="Lysozyme-like_dom_sf"/>
</dbReference>
<organism evidence="18 19">
    <name type="scientific">Actinoplanes auranticolor</name>
    <dbReference type="NCBI Taxonomy" id="47988"/>
    <lineage>
        <taxon>Bacteria</taxon>
        <taxon>Bacillati</taxon>
        <taxon>Actinomycetota</taxon>
        <taxon>Actinomycetes</taxon>
        <taxon>Micromonosporales</taxon>
        <taxon>Micromonosporaceae</taxon>
        <taxon>Actinoplanes</taxon>
    </lineage>
</organism>
<keyword evidence="4" id="KW-0645">Protease</keyword>
<evidence type="ECO:0000256" key="7">
    <source>
        <dbReference type="ARBA" id="ARBA00022801"/>
    </source>
</evidence>
<name>A0A919VRA2_9ACTN</name>
<dbReference type="AlphaFoldDB" id="A0A919VRA2"/>
<feature type="domain" description="Penicillin-binding protein transpeptidase" evidence="16">
    <location>
        <begin position="364"/>
        <end position="639"/>
    </location>
</feature>
<keyword evidence="9" id="KW-0573">Peptidoglycan synthesis</keyword>
<evidence type="ECO:0000313" key="18">
    <source>
        <dbReference type="EMBL" id="GIM72685.1"/>
    </source>
</evidence>
<dbReference type="InterPro" id="IPR036950">
    <property type="entry name" value="PBP_transglycosylase"/>
</dbReference>
<dbReference type="InterPro" id="IPR005543">
    <property type="entry name" value="PASTA_dom"/>
</dbReference>
<dbReference type="InterPro" id="IPR001460">
    <property type="entry name" value="PCN-bd_Tpept"/>
</dbReference>
<feature type="chain" id="PRO_5039512236" evidence="15">
    <location>
        <begin position="28"/>
        <end position="784"/>
    </location>
</feature>
<keyword evidence="8" id="KW-0133">Cell shape</keyword>